<gene>
    <name evidence="2" type="ORF">D6201_07030</name>
</gene>
<reference evidence="2 3" key="1">
    <citation type="journal article" date="2017" name="Int. J. Syst. Evol. Microbiol.">
        <title>Erythrobacter aquimixticola sp. nov., isolated from the junction between the ocean and a freshwater spring.</title>
        <authorList>
            <person name="Park S."/>
            <person name="Jung Y.T."/>
            <person name="Choi S.J."/>
            <person name="Yoon J.H."/>
        </authorList>
    </citation>
    <scope>NUCLEOTIDE SEQUENCE [LARGE SCALE GENOMIC DNA]</scope>
    <source>
        <strain evidence="2 3">JSSK-14</strain>
    </source>
</reference>
<feature type="chain" id="PRO_5019343397" evidence="1">
    <location>
        <begin position="50"/>
        <end position="195"/>
    </location>
</feature>
<accession>A0A419RTN7</accession>
<keyword evidence="3" id="KW-1185">Reference proteome</keyword>
<sequence length="195" mass="19556">MGRASLTLLAGALAFNAGEIKDHKRVYDVKKFAVLAATAAAFTSTSAFAQALDDNQAEGSATAEVVAPITLTHVAGAELSFGTFTAGAGGTVVVTRGGAGSTTGDVVLLAGSNESSDEFTVAGDANRRFSITVNNGTITHTNGTDTMAFVPDARANHTLDAAGAADFTVGGALTVGADQEAGDYAGTYLVEVAYN</sequence>
<comment type="caution">
    <text evidence="2">The sequence shown here is derived from an EMBL/GenBank/DDBJ whole genome shotgun (WGS) entry which is preliminary data.</text>
</comment>
<dbReference type="EMBL" id="RAHX01000001">
    <property type="protein sequence ID" value="RJY09146.1"/>
    <property type="molecule type" value="Genomic_DNA"/>
</dbReference>
<dbReference type="AlphaFoldDB" id="A0A419RTN7"/>
<keyword evidence="1" id="KW-0732">Signal</keyword>
<protein>
    <submittedName>
        <fullName evidence="2">DUF4402 domain-containing protein</fullName>
    </submittedName>
</protein>
<organism evidence="2 3">
    <name type="scientific">Aurantiacibacter aquimixticola</name>
    <dbReference type="NCBI Taxonomy" id="1958945"/>
    <lineage>
        <taxon>Bacteria</taxon>
        <taxon>Pseudomonadati</taxon>
        <taxon>Pseudomonadota</taxon>
        <taxon>Alphaproteobacteria</taxon>
        <taxon>Sphingomonadales</taxon>
        <taxon>Erythrobacteraceae</taxon>
        <taxon>Aurantiacibacter</taxon>
    </lineage>
</organism>
<dbReference type="OrthoDB" id="7390986at2"/>
<evidence type="ECO:0000256" key="1">
    <source>
        <dbReference type="SAM" id="SignalP"/>
    </source>
</evidence>
<dbReference type="Pfam" id="PF14352">
    <property type="entry name" value="DUF4402"/>
    <property type="match status" value="1"/>
</dbReference>
<evidence type="ECO:0000313" key="3">
    <source>
        <dbReference type="Proteomes" id="UP000285232"/>
    </source>
</evidence>
<feature type="signal peptide" evidence="1">
    <location>
        <begin position="1"/>
        <end position="49"/>
    </location>
</feature>
<proteinExistence type="predicted"/>
<name>A0A419RTN7_9SPHN</name>
<dbReference type="Proteomes" id="UP000285232">
    <property type="component" value="Unassembled WGS sequence"/>
</dbReference>
<evidence type="ECO:0000313" key="2">
    <source>
        <dbReference type="EMBL" id="RJY09146.1"/>
    </source>
</evidence>
<dbReference type="InterPro" id="IPR025514">
    <property type="entry name" value="DUF4402"/>
</dbReference>